<evidence type="ECO:0000313" key="2">
    <source>
        <dbReference type="EMBL" id="MDB8750171.1"/>
    </source>
</evidence>
<dbReference type="Proteomes" id="UP001213042">
    <property type="component" value="Unassembled WGS sequence"/>
</dbReference>
<dbReference type="AlphaFoldDB" id="A0AAW6DSN1"/>
<proteinExistence type="predicted"/>
<organism evidence="1 3">
    <name type="scientific">Ruminococcus bicirculans</name>
    <name type="common">ex Wegman et al. 2014</name>
    <dbReference type="NCBI Taxonomy" id="1160721"/>
    <lineage>
        <taxon>Bacteria</taxon>
        <taxon>Bacillati</taxon>
        <taxon>Bacillota</taxon>
        <taxon>Clostridia</taxon>
        <taxon>Eubacteriales</taxon>
        <taxon>Oscillospiraceae</taxon>
        <taxon>Ruminococcus</taxon>
    </lineage>
</organism>
<dbReference type="EMBL" id="JAQMLS010000002">
    <property type="protein sequence ID" value="MDB8741158.1"/>
    <property type="molecule type" value="Genomic_DNA"/>
</dbReference>
<sequence length="117" mass="12403">MAGMGKTGTVNIFPEMMDEAIKAIKDYRTIAFGDTDGNGSDGLYGTVKKEVETLTSSDFTGSASKGFVNFYTNNIEPATGSSLKGALEMLESICKSIKSAIPDTEGVDEQLGTENDK</sequence>
<protein>
    <submittedName>
        <fullName evidence="1">Uncharacterized protein</fullName>
    </submittedName>
</protein>
<dbReference type="EMBL" id="JAQMLU010000009">
    <property type="protein sequence ID" value="MDB8750171.1"/>
    <property type="molecule type" value="Genomic_DNA"/>
</dbReference>
<accession>A0AAW6DSN1</accession>
<comment type="caution">
    <text evidence="1">The sequence shown here is derived from an EMBL/GenBank/DDBJ whole genome shotgun (WGS) entry which is preliminary data.</text>
</comment>
<dbReference type="Proteomes" id="UP001211421">
    <property type="component" value="Unassembled WGS sequence"/>
</dbReference>
<evidence type="ECO:0000313" key="3">
    <source>
        <dbReference type="Proteomes" id="UP001211421"/>
    </source>
</evidence>
<reference evidence="1" key="1">
    <citation type="submission" date="2023-01" db="EMBL/GenBank/DDBJ databases">
        <title>Human gut microbiome strain richness.</title>
        <authorList>
            <person name="Chen-Liaw A."/>
        </authorList>
    </citation>
    <scope>NUCLEOTIDE SEQUENCE</scope>
    <source>
        <strain evidence="2">D43st1_D9_D43t1_170807</strain>
        <strain evidence="1">D59st1_B8_D59t2_181005</strain>
    </source>
</reference>
<name>A0AAW6DSN1_9FIRM</name>
<gene>
    <name evidence="1" type="ORF">PNV70_03635</name>
    <name evidence="2" type="ORF">PNW00_06880</name>
</gene>
<evidence type="ECO:0000313" key="1">
    <source>
        <dbReference type="EMBL" id="MDB8741158.1"/>
    </source>
</evidence>
<dbReference type="RefSeq" id="WP_195221118.1">
    <property type="nucleotide sequence ID" value="NZ_CAKVSD010000012.1"/>
</dbReference>